<dbReference type="InterPro" id="IPR000944">
    <property type="entry name" value="Tscrpt_reg_Rrf2"/>
</dbReference>
<dbReference type="STRING" id="168384.SAMN05660368_00222"/>
<evidence type="ECO:0000313" key="2">
    <source>
        <dbReference type="EMBL" id="EET61545.1"/>
    </source>
</evidence>
<sequence>MVKWEKEMAMKISTKGRYALRIMLDIAVMGGSEPVRVKDIAKRQEISVKYMEQIVTILSKAGYLKSIRGPQGGYRLARQPKDYTVGMILRLTEGSLAPVACLEDEPNLCPRQEQCVTLRLWRELDEAIRGVVDKYTLEDLAQWQQEMGDNYVI</sequence>
<dbReference type="GO" id="GO:0003700">
    <property type="term" value="F:DNA-binding transcription factor activity"/>
    <property type="evidence" value="ECO:0007669"/>
    <property type="project" value="TreeGrafter"/>
</dbReference>
<dbReference type="PROSITE" id="PS51197">
    <property type="entry name" value="HTH_RRF2_2"/>
    <property type="match status" value="1"/>
</dbReference>
<dbReference type="Proteomes" id="UP000005561">
    <property type="component" value="Unassembled WGS sequence"/>
</dbReference>
<dbReference type="Pfam" id="PF02082">
    <property type="entry name" value="Rrf2"/>
    <property type="match status" value="1"/>
</dbReference>
<protein>
    <submittedName>
        <fullName evidence="2">Transcriptional regulator, Rrf2 family</fullName>
    </submittedName>
</protein>
<dbReference type="AlphaFoldDB" id="C6LC81"/>
<proteinExistence type="predicted"/>
<organism evidence="2 3">
    <name type="scientific">Marvinbryantia formatexigens DSM 14469</name>
    <dbReference type="NCBI Taxonomy" id="478749"/>
    <lineage>
        <taxon>Bacteria</taxon>
        <taxon>Bacillati</taxon>
        <taxon>Bacillota</taxon>
        <taxon>Clostridia</taxon>
        <taxon>Lachnospirales</taxon>
        <taxon>Lachnospiraceae</taxon>
        <taxon>Marvinbryantia</taxon>
    </lineage>
</organism>
<dbReference type="GO" id="GO:0005829">
    <property type="term" value="C:cytosol"/>
    <property type="evidence" value="ECO:0007669"/>
    <property type="project" value="TreeGrafter"/>
</dbReference>
<dbReference type="InterPro" id="IPR036390">
    <property type="entry name" value="WH_DNA-bd_sf"/>
</dbReference>
<dbReference type="InterPro" id="IPR030489">
    <property type="entry name" value="TR_Rrf2-type_CS"/>
</dbReference>
<dbReference type="EMBL" id="ACCL02000005">
    <property type="protein sequence ID" value="EET61545.1"/>
    <property type="molecule type" value="Genomic_DNA"/>
</dbReference>
<dbReference type="InterPro" id="IPR036388">
    <property type="entry name" value="WH-like_DNA-bd_sf"/>
</dbReference>
<dbReference type="PROSITE" id="PS01332">
    <property type="entry name" value="HTH_RRF2_1"/>
    <property type="match status" value="1"/>
</dbReference>
<dbReference type="Gene3D" id="1.10.10.10">
    <property type="entry name" value="Winged helix-like DNA-binding domain superfamily/Winged helix DNA-binding domain"/>
    <property type="match status" value="1"/>
</dbReference>
<keyword evidence="1" id="KW-0238">DNA-binding</keyword>
<evidence type="ECO:0000256" key="1">
    <source>
        <dbReference type="ARBA" id="ARBA00023125"/>
    </source>
</evidence>
<comment type="caution">
    <text evidence="2">The sequence shown here is derived from an EMBL/GenBank/DDBJ whole genome shotgun (WGS) entry which is preliminary data.</text>
</comment>
<dbReference type="SUPFAM" id="SSF46785">
    <property type="entry name" value="Winged helix' DNA-binding domain"/>
    <property type="match status" value="1"/>
</dbReference>
<gene>
    <name evidence="2" type="ORF">BRYFOR_06228</name>
</gene>
<accession>C6LC81</accession>
<dbReference type="NCBIfam" id="TIGR00738">
    <property type="entry name" value="rrf2_super"/>
    <property type="match status" value="1"/>
</dbReference>
<dbReference type="PANTHER" id="PTHR33221:SF5">
    <property type="entry name" value="HTH-TYPE TRANSCRIPTIONAL REGULATOR ISCR"/>
    <property type="match status" value="1"/>
</dbReference>
<keyword evidence="3" id="KW-1185">Reference proteome</keyword>
<dbReference type="eggNOG" id="COG1959">
    <property type="taxonomic scope" value="Bacteria"/>
</dbReference>
<name>C6LC81_9FIRM</name>
<evidence type="ECO:0000313" key="3">
    <source>
        <dbReference type="Proteomes" id="UP000005561"/>
    </source>
</evidence>
<dbReference type="GO" id="GO:0003677">
    <property type="term" value="F:DNA binding"/>
    <property type="evidence" value="ECO:0007669"/>
    <property type="project" value="UniProtKB-KW"/>
</dbReference>
<reference evidence="2" key="1">
    <citation type="submission" date="2009-07" db="EMBL/GenBank/DDBJ databases">
        <authorList>
            <person name="Weinstock G."/>
            <person name="Sodergren E."/>
            <person name="Clifton S."/>
            <person name="Fulton L."/>
            <person name="Fulton B."/>
            <person name="Courtney L."/>
            <person name="Fronick C."/>
            <person name="Harrison M."/>
            <person name="Strong C."/>
            <person name="Farmer C."/>
            <person name="Delahaunty K."/>
            <person name="Markovic C."/>
            <person name="Hall O."/>
            <person name="Minx P."/>
            <person name="Tomlinson C."/>
            <person name="Mitreva M."/>
            <person name="Nelson J."/>
            <person name="Hou S."/>
            <person name="Wollam A."/>
            <person name="Pepin K.H."/>
            <person name="Johnson M."/>
            <person name="Bhonagiri V."/>
            <person name="Nash W.E."/>
            <person name="Warren W."/>
            <person name="Chinwalla A."/>
            <person name="Mardis E.R."/>
            <person name="Wilson R.K."/>
        </authorList>
    </citation>
    <scope>NUCLEOTIDE SEQUENCE [LARGE SCALE GENOMIC DNA]</scope>
    <source>
        <strain evidence="2">DSM 14469</strain>
    </source>
</reference>
<dbReference type="PANTHER" id="PTHR33221">
    <property type="entry name" value="WINGED HELIX-TURN-HELIX TRANSCRIPTIONAL REGULATOR, RRF2 FAMILY"/>
    <property type="match status" value="1"/>
</dbReference>